<organism evidence="1 2">
    <name type="scientific">Prauserella cavernicola</name>
    <dbReference type="NCBI Taxonomy" id="2800127"/>
    <lineage>
        <taxon>Bacteria</taxon>
        <taxon>Bacillati</taxon>
        <taxon>Actinomycetota</taxon>
        <taxon>Actinomycetes</taxon>
        <taxon>Pseudonocardiales</taxon>
        <taxon>Pseudonocardiaceae</taxon>
        <taxon>Prauserella</taxon>
    </lineage>
</organism>
<evidence type="ECO:0000313" key="1">
    <source>
        <dbReference type="EMBL" id="MBK1789420.1"/>
    </source>
</evidence>
<sequence>MSYVMQFWSVPVQQLTDRLRADGLGDIGRPDDDAARAVVAAVEEEATFLDSVQHGSSGGSWFRNELLTDAFGEDLADHLVDRDLAGIVWDEYPSIGWATNEELRAALDGLSDPTDELDEEDAEIVETILAAIRTVLDCGTDLVTVYT</sequence>
<comment type="caution">
    <text evidence="1">The sequence shown here is derived from an EMBL/GenBank/DDBJ whole genome shotgun (WGS) entry which is preliminary data.</text>
</comment>
<dbReference type="EMBL" id="JAENJH010000020">
    <property type="protein sequence ID" value="MBK1789420.1"/>
    <property type="molecule type" value="Genomic_DNA"/>
</dbReference>
<keyword evidence="2" id="KW-1185">Reference proteome</keyword>
<evidence type="ECO:0000313" key="2">
    <source>
        <dbReference type="Proteomes" id="UP000635245"/>
    </source>
</evidence>
<evidence type="ECO:0008006" key="3">
    <source>
        <dbReference type="Google" id="ProtNLM"/>
    </source>
</evidence>
<gene>
    <name evidence="1" type="ORF">JHE00_34260</name>
</gene>
<proteinExistence type="predicted"/>
<dbReference type="Proteomes" id="UP000635245">
    <property type="component" value="Unassembled WGS sequence"/>
</dbReference>
<name>A0A934QZ41_9PSEU</name>
<accession>A0A934QZ41</accession>
<reference evidence="1" key="1">
    <citation type="submission" date="2020-12" db="EMBL/GenBank/DDBJ databases">
        <title>Prauserella sp. ASG 168, a novel actinomycete isolated from cave rock.</title>
        <authorList>
            <person name="Suriyachadkun C."/>
        </authorList>
    </citation>
    <scope>NUCLEOTIDE SEQUENCE</scope>
    <source>
        <strain evidence="1">ASG 168</strain>
    </source>
</reference>
<protein>
    <recommendedName>
        <fullName evidence="3">DUF1877 family protein</fullName>
    </recommendedName>
</protein>
<dbReference type="AlphaFoldDB" id="A0A934QZ41"/>
<dbReference type="RefSeq" id="WP_200326317.1">
    <property type="nucleotide sequence ID" value="NZ_JAENJH010000020.1"/>
</dbReference>